<evidence type="ECO:0000256" key="1">
    <source>
        <dbReference type="ARBA" id="ARBA00022617"/>
    </source>
</evidence>
<dbReference type="EMBL" id="CP002546">
    <property type="protein sequence ID" value="ADY58004.1"/>
    <property type="molecule type" value="Genomic_DNA"/>
</dbReference>
<dbReference type="RefSeq" id="WP_013626748.1">
    <property type="nucleotide sequence ID" value="NC_015174.1"/>
</dbReference>
<feature type="signal peptide" evidence="5">
    <location>
        <begin position="1"/>
        <end position="26"/>
    </location>
</feature>
<evidence type="ECO:0000313" key="7">
    <source>
        <dbReference type="EMBL" id="ADY58004.1"/>
    </source>
</evidence>
<feature type="chain" id="PRO_5003260785" description="Cytochrome c domain-containing protein" evidence="5">
    <location>
        <begin position="27"/>
        <end position="470"/>
    </location>
</feature>
<dbReference type="eggNOG" id="COG1858">
    <property type="taxonomic scope" value="Bacteria"/>
</dbReference>
<dbReference type="InterPro" id="IPR036909">
    <property type="entry name" value="Cyt_c-like_dom_sf"/>
</dbReference>
<organism evidence="7 8">
    <name type="scientific">Rubinisphaera brasiliensis (strain ATCC 49424 / DSM 5305 / JCM 21570 / IAM 15109 / NBRC 103401 / IFAM 1448)</name>
    <name type="common">Planctomyces brasiliensis</name>
    <dbReference type="NCBI Taxonomy" id="756272"/>
    <lineage>
        <taxon>Bacteria</taxon>
        <taxon>Pseudomonadati</taxon>
        <taxon>Planctomycetota</taxon>
        <taxon>Planctomycetia</taxon>
        <taxon>Planctomycetales</taxon>
        <taxon>Planctomycetaceae</taxon>
        <taxon>Rubinisphaera</taxon>
    </lineage>
</organism>
<keyword evidence="8" id="KW-1185">Reference proteome</keyword>
<dbReference type="PANTHER" id="PTHR30600">
    <property type="entry name" value="CYTOCHROME C PEROXIDASE-RELATED"/>
    <property type="match status" value="1"/>
</dbReference>
<dbReference type="PROSITE" id="PS51007">
    <property type="entry name" value="CYTC"/>
    <property type="match status" value="1"/>
</dbReference>
<keyword evidence="3 4" id="KW-0408">Iron</keyword>
<dbReference type="GO" id="GO:0046872">
    <property type="term" value="F:metal ion binding"/>
    <property type="evidence" value="ECO:0007669"/>
    <property type="project" value="UniProtKB-KW"/>
</dbReference>
<dbReference type="KEGG" id="pbs:Plabr_0377"/>
<dbReference type="InterPro" id="IPR009056">
    <property type="entry name" value="Cyt_c-like_dom"/>
</dbReference>
<feature type="domain" description="Cytochrome c" evidence="6">
    <location>
        <begin position="292"/>
        <end position="470"/>
    </location>
</feature>
<accession>F0SRE3</accession>
<dbReference type="OrthoDB" id="417271at2"/>
<keyword evidence="1 4" id="KW-0349">Heme</keyword>
<gene>
    <name evidence="7" type="ordered locus">Plabr_0377</name>
</gene>
<evidence type="ECO:0000256" key="5">
    <source>
        <dbReference type="SAM" id="SignalP"/>
    </source>
</evidence>
<evidence type="ECO:0000256" key="3">
    <source>
        <dbReference type="ARBA" id="ARBA00023004"/>
    </source>
</evidence>
<proteinExistence type="predicted"/>
<dbReference type="GO" id="GO:0020037">
    <property type="term" value="F:heme binding"/>
    <property type="evidence" value="ECO:0007669"/>
    <property type="project" value="InterPro"/>
</dbReference>
<dbReference type="HOGENOM" id="CLU_038465_0_0_0"/>
<name>F0SRE3_RUBBR</name>
<dbReference type="PANTHER" id="PTHR30600:SF9">
    <property type="entry name" value="BLR7738 PROTEIN"/>
    <property type="match status" value="1"/>
</dbReference>
<keyword evidence="5" id="KW-0732">Signal</keyword>
<evidence type="ECO:0000313" key="8">
    <source>
        <dbReference type="Proteomes" id="UP000006860"/>
    </source>
</evidence>
<dbReference type="AlphaFoldDB" id="F0SRE3"/>
<dbReference type="InterPro" id="IPR051395">
    <property type="entry name" value="Cytochrome_c_Peroxidase/MauG"/>
</dbReference>
<protein>
    <recommendedName>
        <fullName evidence="6">Cytochrome c domain-containing protein</fullName>
    </recommendedName>
</protein>
<dbReference type="STRING" id="756272.Plabr_0377"/>
<dbReference type="GO" id="GO:0004130">
    <property type="term" value="F:cytochrome-c peroxidase activity"/>
    <property type="evidence" value="ECO:0007669"/>
    <property type="project" value="TreeGrafter"/>
</dbReference>
<sequence>MFSRTLRFACLLSGTLLSLPLHFTCAEENAATSSEKEPQTAAERGYDHLVNNAYLIPDFHQRTIKNIWKVWPAEQRKQAAAADADERREMTYDRYGFTPRPAGRGSEELLEDLPLQYVVTDSGQWVMNCFACHGGEVAGKVIPGLPNTHYAIQTLTEETRLAKPLSGESLSPRDLASMFFPMGGTVGTTNAVMFGVALENYRDEQMNVVSYRAPPQLTHHDMDAPAWWHWKKKQRLYSDGFVQKDHRALMPFVLIKTNDGETVRSWETEFQDIAAYLNSLDAPAYPFAIDQQLARRGQAIFESRCSDCHGTYGKHETYDPPRVPLEDVGTDPVRLRALTPAHRQNYASSWLGHHGEHDTIVEPDGYLPPPLDGIWATAPYLHNGSVPTLWHMLNPEKRPAVWRRVGKEFDQKDVGFVVETPETVPEDLPISEQRRYFQTSKFGKSAAGHDFFEGLSVDERRALLEYLKTL</sequence>
<evidence type="ECO:0000259" key="6">
    <source>
        <dbReference type="PROSITE" id="PS51007"/>
    </source>
</evidence>
<evidence type="ECO:0000256" key="2">
    <source>
        <dbReference type="ARBA" id="ARBA00022723"/>
    </source>
</evidence>
<reference evidence="8" key="1">
    <citation type="submission" date="2011-02" db="EMBL/GenBank/DDBJ databases">
        <title>The complete genome of Planctomyces brasiliensis DSM 5305.</title>
        <authorList>
            <person name="Lucas S."/>
            <person name="Copeland A."/>
            <person name="Lapidus A."/>
            <person name="Bruce D."/>
            <person name="Goodwin L."/>
            <person name="Pitluck S."/>
            <person name="Kyrpides N."/>
            <person name="Mavromatis K."/>
            <person name="Pagani I."/>
            <person name="Ivanova N."/>
            <person name="Ovchinnikova G."/>
            <person name="Lu M."/>
            <person name="Detter J.C."/>
            <person name="Han C."/>
            <person name="Land M."/>
            <person name="Hauser L."/>
            <person name="Markowitz V."/>
            <person name="Cheng J.-F."/>
            <person name="Hugenholtz P."/>
            <person name="Woyke T."/>
            <person name="Wu D."/>
            <person name="Tindall B."/>
            <person name="Pomrenke H.G."/>
            <person name="Brambilla E."/>
            <person name="Klenk H.-P."/>
            <person name="Eisen J.A."/>
        </authorList>
    </citation>
    <scope>NUCLEOTIDE SEQUENCE [LARGE SCALE GENOMIC DNA]</scope>
    <source>
        <strain evidence="8">ATCC 49424 / DSM 5305 / JCM 21570 / NBRC 103401 / IFAM 1448</strain>
    </source>
</reference>
<dbReference type="GO" id="GO:0009055">
    <property type="term" value="F:electron transfer activity"/>
    <property type="evidence" value="ECO:0007669"/>
    <property type="project" value="InterPro"/>
</dbReference>
<keyword evidence="2 4" id="KW-0479">Metal-binding</keyword>
<dbReference type="SUPFAM" id="SSF46626">
    <property type="entry name" value="Cytochrome c"/>
    <property type="match status" value="1"/>
</dbReference>
<dbReference type="Gene3D" id="1.10.760.10">
    <property type="entry name" value="Cytochrome c-like domain"/>
    <property type="match status" value="1"/>
</dbReference>
<evidence type="ECO:0000256" key="4">
    <source>
        <dbReference type="PROSITE-ProRule" id="PRU00433"/>
    </source>
</evidence>
<dbReference type="Proteomes" id="UP000006860">
    <property type="component" value="Chromosome"/>
</dbReference>
<dbReference type="Pfam" id="PF21419">
    <property type="entry name" value="RoxA-like_Cyt-c"/>
    <property type="match status" value="1"/>
</dbReference>